<dbReference type="InterPro" id="IPR015683">
    <property type="entry name" value="Ionotropic_Glu_rcpt"/>
</dbReference>
<dbReference type="SMART" id="SM00079">
    <property type="entry name" value="PBPe"/>
    <property type="match status" value="1"/>
</dbReference>
<dbReference type="Pfam" id="PF14625">
    <property type="entry name" value="Lustrin_cystein"/>
    <property type="match status" value="2"/>
</dbReference>
<dbReference type="Pfam" id="PF01094">
    <property type="entry name" value="ANF_receptor"/>
    <property type="match status" value="1"/>
</dbReference>
<evidence type="ECO:0000256" key="18">
    <source>
        <dbReference type="PIRSR" id="PIRSR601508-3"/>
    </source>
</evidence>
<dbReference type="InterPro" id="IPR028150">
    <property type="entry name" value="Lustrin_cystein"/>
</dbReference>
<keyword evidence="12" id="KW-0628">Postsynaptic cell membrane</keyword>
<feature type="site" description="Crucial to convey clamshell closure to channel opening" evidence="17">
    <location>
        <position position="682"/>
    </location>
</feature>
<keyword evidence="18" id="KW-1015">Disulfide bond</keyword>
<keyword evidence="21" id="KW-1185">Reference proteome</keyword>
<keyword evidence="14" id="KW-0407">Ion channel</keyword>
<evidence type="ECO:0000256" key="1">
    <source>
        <dbReference type="ARBA" id="ARBA00004651"/>
    </source>
</evidence>
<keyword evidence="3" id="KW-0813">Transport</keyword>
<dbReference type="Gene3D" id="3.40.190.10">
    <property type="entry name" value="Periplasmic binding protein-like II"/>
    <property type="match status" value="2"/>
</dbReference>
<feature type="binding site" evidence="16">
    <location>
        <position position="534"/>
    </location>
    <ligand>
        <name>L-glutamate</name>
        <dbReference type="ChEBI" id="CHEBI:29985"/>
    </ligand>
</feature>
<dbReference type="Gene3D" id="3.40.50.2300">
    <property type="match status" value="3"/>
</dbReference>
<feature type="transmembrane region" description="Helical" evidence="19">
    <location>
        <begin position="839"/>
        <end position="859"/>
    </location>
</feature>
<dbReference type="CDD" id="cd00109">
    <property type="entry name" value="Kunitz-type"/>
    <property type="match status" value="1"/>
</dbReference>
<evidence type="ECO:0000256" key="13">
    <source>
        <dbReference type="ARBA" id="ARBA00023286"/>
    </source>
</evidence>
<dbReference type="SUPFAM" id="SSF53850">
    <property type="entry name" value="Periplasmic binding protein-like II"/>
    <property type="match status" value="1"/>
</dbReference>
<keyword evidence="10" id="KW-0675">Receptor</keyword>
<dbReference type="GO" id="GO:0004867">
    <property type="term" value="F:serine-type endopeptidase inhibitor activity"/>
    <property type="evidence" value="ECO:0007669"/>
    <property type="project" value="InterPro"/>
</dbReference>
<evidence type="ECO:0000256" key="11">
    <source>
        <dbReference type="ARBA" id="ARBA00023180"/>
    </source>
</evidence>
<evidence type="ECO:0000256" key="14">
    <source>
        <dbReference type="ARBA" id="ARBA00023303"/>
    </source>
</evidence>
<keyword evidence="4" id="KW-1003">Cell membrane</keyword>
<dbReference type="SMART" id="SM00131">
    <property type="entry name" value="KU"/>
    <property type="match status" value="1"/>
</dbReference>
<protein>
    <submittedName>
        <fullName evidence="22">BPTI/Kunitz inhibitor domain-containing protein</fullName>
    </submittedName>
</protein>
<dbReference type="InterPro" id="IPR001508">
    <property type="entry name" value="Iono_Glu_rcpt_met"/>
</dbReference>
<dbReference type="Gene3D" id="4.10.410.10">
    <property type="entry name" value="Pancreatic trypsin inhibitor Kunitz domain"/>
    <property type="match status" value="1"/>
</dbReference>
<keyword evidence="5 19" id="KW-0812">Transmembrane</keyword>
<dbReference type="SUPFAM" id="SSF57362">
    <property type="entry name" value="BPTI-like"/>
    <property type="match status" value="1"/>
</dbReference>
<dbReference type="InterPro" id="IPR019594">
    <property type="entry name" value="Glu/Gly-bd"/>
</dbReference>
<feature type="disulfide bond" evidence="18">
    <location>
        <begin position="762"/>
        <end position="819"/>
    </location>
</feature>
<comment type="similarity">
    <text evidence="2">Belongs to the glutamate-gated ion channel (TC 1.A.10.1) family.</text>
</comment>
<evidence type="ECO:0000256" key="9">
    <source>
        <dbReference type="ARBA" id="ARBA00023136"/>
    </source>
</evidence>
<dbReference type="WBParaSite" id="jg2604.2">
    <property type="protein sequence ID" value="jg2604.2"/>
    <property type="gene ID" value="jg2604"/>
</dbReference>
<dbReference type="InterPro" id="IPR006150">
    <property type="entry name" value="Cys_repeat_1"/>
</dbReference>
<feature type="domain" description="BPTI/Kunitz inhibitor" evidence="20">
    <location>
        <begin position="1491"/>
        <end position="1550"/>
    </location>
</feature>
<dbReference type="Pfam" id="PF00014">
    <property type="entry name" value="Kunitz_BPTI"/>
    <property type="match status" value="1"/>
</dbReference>
<dbReference type="SMART" id="SM00289">
    <property type="entry name" value="WR1"/>
    <property type="match status" value="4"/>
</dbReference>
<dbReference type="InterPro" id="IPR001828">
    <property type="entry name" value="ANF_lig-bd_rcpt"/>
</dbReference>
<feature type="transmembrane region" description="Helical" evidence="19">
    <location>
        <begin position="649"/>
        <end position="675"/>
    </location>
</feature>
<feature type="transmembrane region" description="Helical" evidence="19">
    <location>
        <begin position="576"/>
        <end position="595"/>
    </location>
</feature>
<proteinExistence type="inferred from homology"/>
<dbReference type="PROSITE" id="PS50279">
    <property type="entry name" value="BPTI_KUNITZ_2"/>
    <property type="match status" value="1"/>
</dbReference>
<dbReference type="InterPro" id="IPR036880">
    <property type="entry name" value="Kunitz_BPTI_sf"/>
</dbReference>
<evidence type="ECO:0000256" key="15">
    <source>
        <dbReference type="ARBA" id="ARBA00034100"/>
    </source>
</evidence>
<keyword evidence="7" id="KW-0770">Synapse</keyword>
<evidence type="ECO:0000256" key="17">
    <source>
        <dbReference type="PIRSR" id="PIRSR601508-2"/>
    </source>
</evidence>
<dbReference type="InterPro" id="IPR002223">
    <property type="entry name" value="Kunitz_BPTI"/>
</dbReference>
<dbReference type="Proteomes" id="UP000887574">
    <property type="component" value="Unplaced"/>
</dbReference>
<dbReference type="GO" id="GO:0038023">
    <property type="term" value="F:signaling receptor activity"/>
    <property type="evidence" value="ECO:0007669"/>
    <property type="project" value="InterPro"/>
</dbReference>
<evidence type="ECO:0000256" key="19">
    <source>
        <dbReference type="SAM" id="Phobius"/>
    </source>
</evidence>
<feature type="binding site" evidence="16">
    <location>
        <position position="529"/>
    </location>
    <ligand>
        <name>L-glutamate</name>
        <dbReference type="ChEBI" id="CHEBI:29985"/>
    </ligand>
</feature>
<feature type="transmembrane region" description="Helical" evidence="19">
    <location>
        <begin position="959"/>
        <end position="978"/>
    </location>
</feature>
<evidence type="ECO:0000313" key="22">
    <source>
        <dbReference type="WBParaSite" id="jg2604.2"/>
    </source>
</evidence>
<dbReference type="FunFam" id="3.40.190.10:FF:000010">
    <property type="entry name" value="glutamate receptor ionotropic, NMDA 1 isoform X1"/>
    <property type="match status" value="1"/>
</dbReference>
<keyword evidence="8" id="KW-0406">Ion transport</keyword>
<feature type="binding site" evidence="16">
    <location>
        <position position="707"/>
    </location>
    <ligand>
        <name>L-glutamate</name>
        <dbReference type="ChEBI" id="CHEBI:29985"/>
    </ligand>
</feature>
<keyword evidence="13" id="KW-1071">Ligand-gated ion channel</keyword>
<sequence length="1550" mass="172615">MSKNNKTTVAADKIPVTNSFTSSIHKIVQGAIEEVLTPPKINKIKLIAQIITLNITVNDETEINRLQITRDIVCRHLLNQSSVVVLVQRPGESRSSIRAAFSAASYALGFYHVPTIGVMIQDVEFSRKNLYPSYLSTSPPFSNEAEVIIKLLAKLQYRQVIVMIVQADLNGQEFVTVFEELRIANKIHVQAYVELVINESLPSQIAKEFSETTSNTVILCAKRPNAEKIFSAAAGFTSTGRMWIVNEASASAKNIPTGFLSIRLRQSMSSALRDALVVARDGMQFFATEQQGSNNKSAPLPPSQCSGTSITDEWTNRIGKQFYNHLITTAFSGDTNPIKFNEKGDRISVAYDILNIHQGGRTVVVGHMSEEKDLALEETSIRWPGGGLQKPLEITLPKHLRAVAVADPPFVYAVGVGDPERCSAYGRLTVEGVEVLGPWYPCPLSKGEGKADMFCCAGYAVDLLSNLSKSEANSSIHTGFSFEIHLNTSYGAVLLNENAENEHLGGYVLSGMIGELDSDMADLAIGAFSINPEREKYIDFSEPWLYHGIQILEKWDVLKKPRDSPMESFLQPLKSTLWSTLFVSVFLVGCCIFFLDLKSPFERYYVEDLFFGREENTRVSFEESMWFVWGVLLNSGVCEKTPRSFSARVLGLVWCGFCMIMVASYTANLAAFLVLDQPERSLNGVTDARLRNPSANFSYGTVTHTNTYQYFKRHVELSTMFRKMEGHNVKTPQEGINALLNGSLGAFIWDSARLEYEAARNCELRTRGALFGRSAYGIGLQKHSPWTPHITAAILRLAESGAMEKMEAKWITSVGNKVCVYETHKSPARLSLRNMRDGLILVVFGIGVGILLSIVEVKMGRKKEAERKRNQLAKRSFYHWIGLVKRRTMLQFSLAELGKNECYMTTATRQNNQSRKDFPTRKLMFNQEVFVPNLKFSSKPSKLYCSRCHNIVETIPRPVLGAFAVFCSTLLCLIKPISGVKQGDNCDPKINSYWIASPTAHQFFYCHSSTKKYSIAQCSIKSGQQKVFDAQKRQCVLPHPYNYSGRKGNRLVNDSERMGTTRAATIPFSNLAQNFGTPSLLVTPPLIRLKQASAKNVSHLQQSPHYTFDRLRSLRPIPPANIPDKRFEKKGQLMGSGTQAIGSVTAIGDLFGQSNREVKSGLKRRPHNLCPGRRRPMLEPLSGNLVTCSLSSMKRTQDGQMDDDCQHRDFRCTFSSIKEKFGVCCQRLDYNFVNCPPSTRPMTVEVDGIHRLKECLPSLYGACQSRNAVCVFDLGDYHCCQDAYMISKDPDDSEGFVETSVVIYMESASNRSLSSLKNRTKGSNSVKSRPKKVEKIEKHEAVQENMKCPNGVQPFKDPLNETPVYECNVTKSNDCPPGFHCYKSDMADSGLCCGITDVCGSNNGALVDPLTNQKIQCNVEEGCPEPFYCNTLTGTCCSMDPVAGLCNHGISLLDENAKAVKCTEEKRCPDGFSCLRRFNFSLCCPTKENICSQAMNTGLQCLASPPQTAFYFNKYMGRCESFTYTGCSGNQGAIIDLRMNSNAWKCARKL</sequence>
<dbReference type="InterPro" id="IPR028082">
    <property type="entry name" value="Peripla_BP_I"/>
</dbReference>
<keyword evidence="9 19" id="KW-0472">Membrane</keyword>
<evidence type="ECO:0000256" key="2">
    <source>
        <dbReference type="ARBA" id="ARBA00008685"/>
    </source>
</evidence>
<evidence type="ECO:0000256" key="3">
    <source>
        <dbReference type="ARBA" id="ARBA00022448"/>
    </source>
</evidence>
<feature type="binding site" evidence="16">
    <location>
        <position position="750"/>
    </location>
    <ligand>
        <name>L-glutamate</name>
        <dbReference type="ChEBI" id="CHEBI:29985"/>
    </ligand>
</feature>
<feature type="site" description="Interaction with the cone snail toxin Con-ikot-ikot" evidence="17">
    <location>
        <position position="712"/>
    </location>
</feature>
<evidence type="ECO:0000256" key="7">
    <source>
        <dbReference type="ARBA" id="ARBA00023018"/>
    </source>
</evidence>
<evidence type="ECO:0000256" key="10">
    <source>
        <dbReference type="ARBA" id="ARBA00023170"/>
    </source>
</evidence>
<comment type="subcellular location">
    <subcellularLocation>
        <location evidence="1">Cell membrane</location>
        <topology evidence="1">Multi-pass membrane protein</topology>
    </subcellularLocation>
    <subcellularLocation>
        <location evidence="15">Postsynaptic cell membrane</location>
    </subcellularLocation>
</comment>
<organism evidence="21 22">
    <name type="scientific">Ditylenchus dipsaci</name>
    <dbReference type="NCBI Taxonomy" id="166011"/>
    <lineage>
        <taxon>Eukaryota</taxon>
        <taxon>Metazoa</taxon>
        <taxon>Ecdysozoa</taxon>
        <taxon>Nematoda</taxon>
        <taxon>Chromadorea</taxon>
        <taxon>Rhabditida</taxon>
        <taxon>Tylenchina</taxon>
        <taxon>Tylenchomorpha</taxon>
        <taxon>Sphaerularioidea</taxon>
        <taxon>Anguinidae</taxon>
        <taxon>Anguininae</taxon>
        <taxon>Ditylenchus</taxon>
    </lineage>
</organism>
<evidence type="ECO:0000256" key="12">
    <source>
        <dbReference type="ARBA" id="ARBA00023257"/>
    </source>
</evidence>
<dbReference type="PRINTS" id="PR00177">
    <property type="entry name" value="NMDARECEPTOR"/>
</dbReference>
<keyword evidence="11" id="KW-0325">Glycoprotein</keyword>
<evidence type="ECO:0000259" key="20">
    <source>
        <dbReference type="PROSITE" id="PS50279"/>
    </source>
</evidence>
<dbReference type="Pfam" id="PF10613">
    <property type="entry name" value="Lig_chan-Glu_bd"/>
    <property type="match status" value="1"/>
</dbReference>
<evidence type="ECO:0000313" key="21">
    <source>
        <dbReference type="Proteomes" id="UP000887574"/>
    </source>
</evidence>
<evidence type="ECO:0000256" key="5">
    <source>
        <dbReference type="ARBA" id="ARBA00022692"/>
    </source>
</evidence>
<dbReference type="PANTHER" id="PTHR18966">
    <property type="entry name" value="IONOTROPIC GLUTAMATE RECEPTOR"/>
    <property type="match status" value="1"/>
</dbReference>
<dbReference type="GO" id="GO:0015276">
    <property type="term" value="F:ligand-gated monoatomic ion channel activity"/>
    <property type="evidence" value="ECO:0007669"/>
    <property type="project" value="InterPro"/>
</dbReference>
<evidence type="ECO:0000256" key="16">
    <source>
        <dbReference type="PIRSR" id="PIRSR601508-1"/>
    </source>
</evidence>
<evidence type="ECO:0000256" key="6">
    <source>
        <dbReference type="ARBA" id="ARBA00022989"/>
    </source>
</evidence>
<name>A0A915E1T6_9BILA</name>
<dbReference type="Gene3D" id="1.10.287.70">
    <property type="match status" value="1"/>
</dbReference>
<keyword evidence="6 19" id="KW-1133">Transmembrane helix</keyword>
<accession>A0A915E1T6</accession>
<dbReference type="SUPFAM" id="SSF53822">
    <property type="entry name" value="Periplasmic binding protein-like I"/>
    <property type="match status" value="1"/>
</dbReference>
<dbReference type="GO" id="GO:0045211">
    <property type="term" value="C:postsynaptic membrane"/>
    <property type="evidence" value="ECO:0007669"/>
    <property type="project" value="UniProtKB-SubCell"/>
</dbReference>
<dbReference type="InterPro" id="IPR001320">
    <property type="entry name" value="Iontro_rcpt_C"/>
</dbReference>
<dbReference type="Pfam" id="PF00060">
    <property type="entry name" value="Lig_chan"/>
    <property type="match status" value="1"/>
</dbReference>
<evidence type="ECO:0000256" key="4">
    <source>
        <dbReference type="ARBA" id="ARBA00022475"/>
    </source>
</evidence>
<reference evidence="22" key="1">
    <citation type="submission" date="2022-11" db="UniProtKB">
        <authorList>
            <consortium name="WormBaseParasite"/>
        </authorList>
    </citation>
    <scope>IDENTIFICATION</scope>
</reference>
<evidence type="ECO:0000256" key="8">
    <source>
        <dbReference type="ARBA" id="ARBA00023065"/>
    </source>
</evidence>